<evidence type="ECO:0000313" key="1">
    <source>
        <dbReference type="EMBL" id="MVN89375.1"/>
    </source>
</evidence>
<gene>
    <name evidence="1" type="ORF">GO986_21810</name>
</gene>
<evidence type="ECO:0000313" key="2">
    <source>
        <dbReference type="Proteomes" id="UP000483286"/>
    </source>
</evidence>
<dbReference type="EMBL" id="WQLB01000058">
    <property type="protein sequence ID" value="MVN89375.1"/>
    <property type="molecule type" value="Genomic_DNA"/>
</dbReference>
<organism evidence="1 2">
    <name type="scientific">Deinococcus arboris</name>
    <dbReference type="NCBI Taxonomy" id="2682977"/>
    <lineage>
        <taxon>Bacteria</taxon>
        <taxon>Thermotogati</taxon>
        <taxon>Deinococcota</taxon>
        <taxon>Deinococci</taxon>
        <taxon>Deinococcales</taxon>
        <taxon>Deinococcaceae</taxon>
        <taxon>Deinococcus</taxon>
    </lineage>
</organism>
<dbReference type="AlphaFoldDB" id="A0A7C9I2C7"/>
<sequence>MRSTMPIVFDRYAQLELGLPLFDTAIRVLDPARLNAEAELKLRGGTL</sequence>
<protein>
    <submittedName>
        <fullName evidence="1">Uncharacterized protein</fullName>
    </submittedName>
</protein>
<accession>A0A7C9I2C7</accession>
<dbReference type="Proteomes" id="UP000483286">
    <property type="component" value="Unassembled WGS sequence"/>
</dbReference>
<reference evidence="1 2" key="1">
    <citation type="submission" date="2019-12" db="EMBL/GenBank/DDBJ databases">
        <title>Deinococcus sp. HMF7620 Genome sequencing and assembly.</title>
        <authorList>
            <person name="Kang H."/>
            <person name="Kim H."/>
            <person name="Joh K."/>
        </authorList>
    </citation>
    <scope>NUCLEOTIDE SEQUENCE [LARGE SCALE GENOMIC DNA]</scope>
    <source>
        <strain evidence="1 2">HMF7620</strain>
    </source>
</reference>
<keyword evidence="2" id="KW-1185">Reference proteome</keyword>
<comment type="caution">
    <text evidence="1">The sequence shown here is derived from an EMBL/GenBank/DDBJ whole genome shotgun (WGS) entry which is preliminary data.</text>
</comment>
<proteinExistence type="predicted"/>
<name>A0A7C9I2C7_9DEIO</name>